<feature type="chain" id="PRO_5032616319" evidence="1">
    <location>
        <begin position="26"/>
        <end position="159"/>
    </location>
</feature>
<dbReference type="EMBL" id="JACHMN010000003">
    <property type="protein sequence ID" value="MBB5873539.1"/>
    <property type="molecule type" value="Genomic_DNA"/>
</dbReference>
<accession>A0A841C2K8</accession>
<reference evidence="2 3" key="1">
    <citation type="submission" date="2020-08" db="EMBL/GenBank/DDBJ databases">
        <title>Sequencing the genomes of 1000 actinobacteria strains.</title>
        <authorList>
            <person name="Klenk H.-P."/>
        </authorList>
    </citation>
    <scope>NUCLEOTIDE SEQUENCE [LARGE SCALE GENOMIC DNA]</scope>
    <source>
        <strain evidence="2 3">DSM 45362</strain>
    </source>
</reference>
<dbReference type="AlphaFoldDB" id="A0A841C2K8"/>
<evidence type="ECO:0000256" key="1">
    <source>
        <dbReference type="SAM" id="SignalP"/>
    </source>
</evidence>
<protein>
    <submittedName>
        <fullName evidence="2">ABC-type glycerol-3-phosphate transport system substrate-binding protein</fullName>
    </submittedName>
</protein>
<evidence type="ECO:0000313" key="2">
    <source>
        <dbReference type="EMBL" id="MBB5873539.1"/>
    </source>
</evidence>
<proteinExistence type="predicted"/>
<name>A0A841C2K8_9ACTN</name>
<dbReference type="RefSeq" id="WP_184844883.1">
    <property type="nucleotide sequence ID" value="NZ_JACHMN010000003.1"/>
</dbReference>
<gene>
    <name evidence="2" type="ORF">F4553_006973</name>
</gene>
<feature type="signal peptide" evidence="1">
    <location>
        <begin position="1"/>
        <end position="25"/>
    </location>
</feature>
<dbReference type="Proteomes" id="UP000587527">
    <property type="component" value="Unassembled WGS sequence"/>
</dbReference>
<evidence type="ECO:0000313" key="3">
    <source>
        <dbReference type="Proteomes" id="UP000587527"/>
    </source>
</evidence>
<sequence>MRSMVVAALAAAGLAFVGAAAPAAAATEPTVTVADRPGAPGEALGQLAKLTGSSLGTVERVVVVDADGVRLTAKQVEALAAGAELDGVKVLGVVPGSKDVLGTTLTDLSDGTYDGPGGIAAFRSALIFASYDGETREWCLTMCISMGRTVAQCILLSRR</sequence>
<keyword evidence="3" id="KW-1185">Reference proteome</keyword>
<organism evidence="2 3">
    <name type="scientific">Allocatelliglobosispora scoriae</name>
    <dbReference type="NCBI Taxonomy" id="643052"/>
    <lineage>
        <taxon>Bacteria</taxon>
        <taxon>Bacillati</taxon>
        <taxon>Actinomycetota</taxon>
        <taxon>Actinomycetes</taxon>
        <taxon>Micromonosporales</taxon>
        <taxon>Micromonosporaceae</taxon>
        <taxon>Allocatelliglobosispora</taxon>
    </lineage>
</organism>
<keyword evidence="1" id="KW-0732">Signal</keyword>
<comment type="caution">
    <text evidence="2">The sequence shown here is derived from an EMBL/GenBank/DDBJ whole genome shotgun (WGS) entry which is preliminary data.</text>
</comment>